<comment type="caution">
    <text evidence="1">The sequence shown here is derived from an EMBL/GenBank/DDBJ whole genome shotgun (WGS) entry which is preliminary data.</text>
</comment>
<evidence type="ECO:0000313" key="1">
    <source>
        <dbReference type="EMBL" id="ODA27853.1"/>
    </source>
</evidence>
<proteinExistence type="predicted"/>
<evidence type="ECO:0008006" key="3">
    <source>
        <dbReference type="Google" id="ProtNLM"/>
    </source>
</evidence>
<dbReference type="Proteomes" id="UP000094828">
    <property type="component" value="Unassembled WGS sequence"/>
</dbReference>
<dbReference type="STRING" id="1841610.A6X21_14945"/>
<reference evidence="1 2" key="1">
    <citation type="submission" date="2016-05" db="EMBL/GenBank/DDBJ databases">
        <title>Genomic and physiological characterization of Planctopirus sp. isolated from fresh water lake.</title>
        <authorList>
            <person name="Subhash Y."/>
            <person name="Ramana C."/>
        </authorList>
    </citation>
    <scope>NUCLEOTIDE SEQUENCE [LARGE SCALE GENOMIC DNA]</scope>
    <source>
        <strain evidence="1 2">JC280</strain>
    </source>
</reference>
<dbReference type="Gene3D" id="3.40.50.2000">
    <property type="entry name" value="Glycogen Phosphorylase B"/>
    <property type="match status" value="1"/>
</dbReference>
<accession>A0A1C3E3P8</accession>
<keyword evidence="2" id="KW-1185">Reference proteome</keyword>
<dbReference type="RefSeq" id="WP_068853441.1">
    <property type="nucleotide sequence ID" value="NZ_LYDR01000159.1"/>
</dbReference>
<gene>
    <name evidence="1" type="ORF">A6X21_14945</name>
</gene>
<dbReference type="Pfam" id="PF13692">
    <property type="entry name" value="Glyco_trans_1_4"/>
    <property type="match status" value="1"/>
</dbReference>
<dbReference type="AlphaFoldDB" id="A0A1C3E3P8"/>
<sequence>MSVFCGWISRHPHILYHTPLSERQASFLPKGRITHFIKQAWLTTLEDAARQHEQLTTWRPGDAIIHCCNEQSLHGALWSAGIPSCYLPHNAFLDEELFSIVPEANIEFDAVYNARFAPFKRHALARNIPHLLLLGTIVAEGDDAAYAARVKQELSHAVFSEDRFGQWLNERQVARAVSSAAVGLCLSQVEGAMYAAVEYLLCGRPIVSTANQGGRNEWLHADFCRIVATDPDSIARATLELAMENIPPEQIREQTLRQMTHHRRTFGELGQMIYDREQSGRDFLRDFYSTFHHKLGRWMSDKDFEQEVSAL</sequence>
<organism evidence="1 2">
    <name type="scientific">Planctopirus hydrillae</name>
    <dbReference type="NCBI Taxonomy" id="1841610"/>
    <lineage>
        <taxon>Bacteria</taxon>
        <taxon>Pseudomonadati</taxon>
        <taxon>Planctomycetota</taxon>
        <taxon>Planctomycetia</taxon>
        <taxon>Planctomycetales</taxon>
        <taxon>Planctomycetaceae</taxon>
        <taxon>Planctopirus</taxon>
    </lineage>
</organism>
<evidence type="ECO:0000313" key="2">
    <source>
        <dbReference type="Proteomes" id="UP000094828"/>
    </source>
</evidence>
<name>A0A1C3E3P8_9PLAN</name>
<dbReference type="SUPFAM" id="SSF53756">
    <property type="entry name" value="UDP-Glycosyltransferase/glycogen phosphorylase"/>
    <property type="match status" value="1"/>
</dbReference>
<protein>
    <recommendedName>
        <fullName evidence="3">Glycosyl transferase family 1 domain-containing protein</fullName>
    </recommendedName>
</protein>
<dbReference type="EMBL" id="LYDR01000159">
    <property type="protein sequence ID" value="ODA27853.1"/>
    <property type="molecule type" value="Genomic_DNA"/>
</dbReference>